<keyword evidence="5 7" id="KW-0496">Mitochondrion</keyword>
<dbReference type="InterPro" id="IPR029063">
    <property type="entry name" value="SAM-dependent_MTases_sf"/>
</dbReference>
<reference evidence="9" key="1">
    <citation type="submission" date="2014-04" db="EMBL/GenBank/DDBJ databases">
        <title>Evolutionary Origins and Diversification of the Mycorrhizal Mutualists.</title>
        <authorList>
            <consortium name="DOE Joint Genome Institute"/>
            <consortium name="Mycorrhizal Genomics Consortium"/>
            <person name="Kohler A."/>
            <person name="Kuo A."/>
            <person name="Nagy L.G."/>
            <person name="Floudas D."/>
            <person name="Copeland A."/>
            <person name="Barry K.W."/>
            <person name="Cichocki N."/>
            <person name="Veneault-Fourrey C."/>
            <person name="LaButti K."/>
            <person name="Lindquist E.A."/>
            <person name="Lipzen A."/>
            <person name="Lundell T."/>
            <person name="Morin E."/>
            <person name="Murat C."/>
            <person name="Riley R."/>
            <person name="Ohm R."/>
            <person name="Sun H."/>
            <person name="Tunlid A."/>
            <person name="Henrissat B."/>
            <person name="Grigoriev I.V."/>
            <person name="Hibbett D.S."/>
            <person name="Martin F."/>
        </authorList>
    </citation>
    <scope>NUCLEOTIDE SEQUENCE [LARGE SCALE GENOMIC DNA]</scope>
    <source>
        <strain evidence="9">FD-334 SS-4</strain>
    </source>
</reference>
<name>A0A0D2NBC1_HYPSF</name>
<evidence type="ECO:0000256" key="3">
    <source>
        <dbReference type="ARBA" id="ARBA00022603"/>
    </source>
</evidence>
<dbReference type="InterPro" id="IPR038375">
    <property type="entry name" value="NDUFAF7_sf"/>
</dbReference>
<proteinExistence type="inferred from homology"/>
<evidence type="ECO:0000256" key="4">
    <source>
        <dbReference type="ARBA" id="ARBA00022679"/>
    </source>
</evidence>
<comment type="similarity">
    <text evidence="2 7">Belongs to the NDUFAF7 family.</text>
</comment>
<dbReference type="Gene3D" id="3.40.50.12710">
    <property type="match status" value="1"/>
</dbReference>
<dbReference type="GO" id="GO:0035243">
    <property type="term" value="F:protein-arginine omega-N symmetric methyltransferase activity"/>
    <property type="evidence" value="ECO:0007669"/>
    <property type="project" value="UniProtKB-EC"/>
</dbReference>
<dbReference type="STRING" id="945553.A0A0D2NBC1"/>
<comment type="function">
    <text evidence="7">Arginine methyltransferase involved in the assembly or stability of mitochondrial NADH:ubiquinone oxidoreductase complex (complex I).</text>
</comment>
<dbReference type="PANTHER" id="PTHR12049">
    <property type="entry name" value="PROTEIN ARGININE METHYLTRANSFERASE NDUFAF7, MITOCHONDRIAL"/>
    <property type="match status" value="1"/>
</dbReference>
<gene>
    <name evidence="8" type="ORF">HYPSUDRAFT_47371</name>
</gene>
<sequence>MLGKAFLTRSSIWLPVSSLRSWRVRPRSLDSPRWNHAAPKKTVVEQYLLDRVKLAGPLSFATYMQQCLSHPTHGYYMNPANSVFGARGDFITSPEISQMFGEYTG</sequence>
<evidence type="ECO:0000256" key="1">
    <source>
        <dbReference type="ARBA" id="ARBA00004173"/>
    </source>
</evidence>
<organism evidence="8 9">
    <name type="scientific">Hypholoma sublateritium (strain FD-334 SS-4)</name>
    <dbReference type="NCBI Taxonomy" id="945553"/>
    <lineage>
        <taxon>Eukaryota</taxon>
        <taxon>Fungi</taxon>
        <taxon>Dikarya</taxon>
        <taxon>Basidiomycota</taxon>
        <taxon>Agaricomycotina</taxon>
        <taxon>Agaricomycetes</taxon>
        <taxon>Agaricomycetidae</taxon>
        <taxon>Agaricales</taxon>
        <taxon>Agaricineae</taxon>
        <taxon>Strophariaceae</taxon>
        <taxon>Hypholoma</taxon>
    </lineage>
</organism>
<comment type="catalytic activity">
    <reaction evidence="6 7">
        <text>L-arginyl-[protein] + 2 S-adenosyl-L-methionine = N(omega),N(omega)'-dimethyl-L-arginyl-[protein] + 2 S-adenosyl-L-homocysteine + 2 H(+)</text>
        <dbReference type="Rhea" id="RHEA:48108"/>
        <dbReference type="Rhea" id="RHEA-COMP:10532"/>
        <dbReference type="Rhea" id="RHEA-COMP:11992"/>
        <dbReference type="ChEBI" id="CHEBI:15378"/>
        <dbReference type="ChEBI" id="CHEBI:29965"/>
        <dbReference type="ChEBI" id="CHEBI:57856"/>
        <dbReference type="ChEBI" id="CHEBI:59789"/>
        <dbReference type="ChEBI" id="CHEBI:88221"/>
        <dbReference type="EC" id="2.1.1.320"/>
    </reaction>
</comment>
<dbReference type="EC" id="2.1.1.320" evidence="7"/>
<keyword evidence="3 7" id="KW-0489">Methyltransferase</keyword>
<evidence type="ECO:0000256" key="7">
    <source>
        <dbReference type="RuleBase" id="RU364114"/>
    </source>
</evidence>
<dbReference type="OrthoDB" id="438553at2759"/>
<evidence type="ECO:0000256" key="2">
    <source>
        <dbReference type="ARBA" id="ARBA00005891"/>
    </source>
</evidence>
<accession>A0A0D2NBC1</accession>
<dbReference type="AlphaFoldDB" id="A0A0D2NBC1"/>
<evidence type="ECO:0000256" key="6">
    <source>
        <dbReference type="ARBA" id="ARBA00048612"/>
    </source>
</evidence>
<evidence type="ECO:0000313" key="9">
    <source>
        <dbReference type="Proteomes" id="UP000054270"/>
    </source>
</evidence>
<dbReference type="Proteomes" id="UP000054270">
    <property type="component" value="Unassembled WGS sequence"/>
</dbReference>
<dbReference type="InterPro" id="IPR003788">
    <property type="entry name" value="NDUFAF7"/>
</dbReference>
<dbReference type="GO" id="GO:0032981">
    <property type="term" value="P:mitochondrial respiratory chain complex I assembly"/>
    <property type="evidence" value="ECO:0007669"/>
    <property type="project" value="TreeGrafter"/>
</dbReference>
<dbReference type="GO" id="GO:0032259">
    <property type="term" value="P:methylation"/>
    <property type="evidence" value="ECO:0007669"/>
    <property type="project" value="UniProtKB-KW"/>
</dbReference>
<dbReference type="SUPFAM" id="SSF53335">
    <property type="entry name" value="S-adenosyl-L-methionine-dependent methyltransferases"/>
    <property type="match status" value="1"/>
</dbReference>
<evidence type="ECO:0000313" key="8">
    <source>
        <dbReference type="EMBL" id="KJA16454.1"/>
    </source>
</evidence>
<comment type="subcellular location">
    <subcellularLocation>
        <location evidence="1 7">Mitochondrion</location>
    </subcellularLocation>
</comment>
<keyword evidence="9" id="KW-1185">Reference proteome</keyword>
<dbReference type="EMBL" id="KN817621">
    <property type="protein sequence ID" value="KJA16454.1"/>
    <property type="molecule type" value="Genomic_DNA"/>
</dbReference>
<dbReference type="GO" id="GO:0005739">
    <property type="term" value="C:mitochondrion"/>
    <property type="evidence" value="ECO:0007669"/>
    <property type="project" value="UniProtKB-SubCell"/>
</dbReference>
<keyword evidence="4 7" id="KW-0808">Transferase</keyword>
<dbReference type="PANTHER" id="PTHR12049:SF7">
    <property type="entry name" value="PROTEIN ARGININE METHYLTRANSFERASE NDUFAF7, MITOCHONDRIAL"/>
    <property type="match status" value="1"/>
</dbReference>
<protein>
    <recommendedName>
        <fullName evidence="7">Protein arginine methyltransferase NDUFAF7</fullName>
        <ecNumber evidence="7">2.1.1.320</ecNumber>
    </recommendedName>
</protein>
<evidence type="ECO:0000256" key="5">
    <source>
        <dbReference type="ARBA" id="ARBA00023128"/>
    </source>
</evidence>